<dbReference type="InterPro" id="IPR000192">
    <property type="entry name" value="Aminotrans_V_dom"/>
</dbReference>
<proteinExistence type="inferred from homology"/>
<reference evidence="6 7" key="1">
    <citation type="submission" date="2017-11" db="EMBL/GenBank/DDBJ databases">
        <title>Evolution of Phototrophy in the Chloroflexi Phylum Driven by Horizontal Gene Transfer.</title>
        <authorList>
            <person name="Ward L.M."/>
            <person name="Hemp J."/>
            <person name="Shih P.M."/>
            <person name="Mcglynn S.E."/>
            <person name="Fischer W."/>
        </authorList>
    </citation>
    <scope>NUCLEOTIDE SEQUENCE [LARGE SCALE GENOMIC DNA]</scope>
    <source>
        <strain evidence="6">JP3_13</strain>
    </source>
</reference>
<keyword evidence="6" id="KW-0808">Transferase</keyword>
<dbReference type="InterPro" id="IPR015424">
    <property type="entry name" value="PyrdxlP-dep_Trfase"/>
</dbReference>
<dbReference type="InterPro" id="IPR015421">
    <property type="entry name" value="PyrdxlP-dep_Trfase_major"/>
</dbReference>
<comment type="caution">
    <text evidence="6">The sequence shown here is derived from an EMBL/GenBank/DDBJ whole genome shotgun (WGS) entry which is preliminary data.</text>
</comment>
<dbReference type="Gene3D" id="3.90.1150.10">
    <property type="entry name" value="Aspartate Aminotransferase, domain 1"/>
    <property type="match status" value="1"/>
</dbReference>
<keyword evidence="2" id="KW-0663">Pyridoxal phosphate</keyword>
<dbReference type="Proteomes" id="UP000229681">
    <property type="component" value="Unassembled WGS sequence"/>
</dbReference>
<dbReference type="AlphaFoldDB" id="A0A2M8PDI7"/>
<evidence type="ECO:0000256" key="4">
    <source>
        <dbReference type="RuleBase" id="RU004504"/>
    </source>
</evidence>
<organism evidence="6 7">
    <name type="scientific">Candidatus Thermofonsia Clade 1 bacterium</name>
    <dbReference type="NCBI Taxonomy" id="2364210"/>
    <lineage>
        <taxon>Bacteria</taxon>
        <taxon>Bacillati</taxon>
        <taxon>Chloroflexota</taxon>
        <taxon>Candidatus Thermofontia</taxon>
        <taxon>Candidatus Thermofonsia Clade 1</taxon>
    </lineage>
</organism>
<evidence type="ECO:0000256" key="3">
    <source>
        <dbReference type="RuleBase" id="RU004075"/>
    </source>
</evidence>
<dbReference type="PANTHER" id="PTHR43586:SF15">
    <property type="entry name" value="BLR3095 PROTEIN"/>
    <property type="match status" value="1"/>
</dbReference>
<comment type="cofactor">
    <cofactor evidence="1 4">
        <name>pyridoxal 5'-phosphate</name>
        <dbReference type="ChEBI" id="CHEBI:597326"/>
    </cofactor>
</comment>
<evidence type="ECO:0000259" key="5">
    <source>
        <dbReference type="Pfam" id="PF00266"/>
    </source>
</evidence>
<dbReference type="SUPFAM" id="SSF53383">
    <property type="entry name" value="PLP-dependent transferases"/>
    <property type="match status" value="1"/>
</dbReference>
<dbReference type="InterPro" id="IPR020578">
    <property type="entry name" value="Aminotrans_V_PyrdxlP_BS"/>
</dbReference>
<dbReference type="GO" id="GO:0008483">
    <property type="term" value="F:transaminase activity"/>
    <property type="evidence" value="ECO:0007669"/>
    <property type="project" value="UniProtKB-KW"/>
</dbReference>
<dbReference type="InterPro" id="IPR015422">
    <property type="entry name" value="PyrdxlP-dep_Trfase_small"/>
</dbReference>
<evidence type="ECO:0000256" key="1">
    <source>
        <dbReference type="ARBA" id="ARBA00001933"/>
    </source>
</evidence>
<keyword evidence="6" id="KW-0032">Aminotransferase</keyword>
<dbReference type="Gene3D" id="3.40.640.10">
    <property type="entry name" value="Type I PLP-dependent aspartate aminotransferase-like (Major domain)"/>
    <property type="match status" value="1"/>
</dbReference>
<dbReference type="Pfam" id="PF00266">
    <property type="entry name" value="Aminotran_5"/>
    <property type="match status" value="1"/>
</dbReference>
<sequence length="394" mass="43200">MAIHPSLQVNYDIEALRAEQFPVAEQAVYLNHAGISPLPRCAVQAMHEANERLMHNPSAAFSWFLERERQMRANAAQLINAASPDEIVGVQSTSLGLNLVAQALPWRSGENILLCDVEFPSNVYPWLRLAEQHGVEVRLIPAQEGGLTVEALAQAVDSRTRLVAVSAVQFLSGHRSDLQAIGDFCQAHGLIFSVDAIQAAGHMPIDVQAMHIGILAAGGQKSLMAPPGQGFLYVRADLAERMRPTIVGPNATEDWIHWLKYDLTPLKNAARFNLGTPNLSGIIGLNESLALLLKLGVANIDAYVTALTRQTRERLLASGYSVLTPPAHAGILTFRAAPDDASTDALIKALAERHIVVVKHWDAHDVPYVRASFHCYNTWEESERFLTALEELRQ</sequence>
<gene>
    <name evidence="6" type="ORF">CUN49_09725</name>
</gene>
<comment type="similarity">
    <text evidence="3">Belongs to the class-V pyridoxal-phosphate-dependent aminotransferase family.</text>
</comment>
<feature type="domain" description="Aminotransferase class V" evidence="5">
    <location>
        <begin position="28"/>
        <end position="385"/>
    </location>
</feature>
<name>A0A2M8PDI7_9CHLR</name>
<evidence type="ECO:0000256" key="2">
    <source>
        <dbReference type="ARBA" id="ARBA00022898"/>
    </source>
</evidence>
<dbReference type="PROSITE" id="PS00595">
    <property type="entry name" value="AA_TRANSFER_CLASS_5"/>
    <property type="match status" value="1"/>
</dbReference>
<accession>A0A2M8PDI7</accession>
<evidence type="ECO:0000313" key="7">
    <source>
        <dbReference type="Proteomes" id="UP000229681"/>
    </source>
</evidence>
<dbReference type="PANTHER" id="PTHR43586">
    <property type="entry name" value="CYSTEINE DESULFURASE"/>
    <property type="match status" value="1"/>
</dbReference>
<protein>
    <submittedName>
        <fullName evidence="6">Aminotransferase</fullName>
    </submittedName>
</protein>
<evidence type="ECO:0000313" key="6">
    <source>
        <dbReference type="EMBL" id="PJF35612.1"/>
    </source>
</evidence>
<dbReference type="EMBL" id="PGTM01000132">
    <property type="protein sequence ID" value="PJF35612.1"/>
    <property type="molecule type" value="Genomic_DNA"/>
</dbReference>